<dbReference type="AlphaFoldDB" id="A0AAV6MQX8"/>
<name>A0AAV6MQX8_9ROSI</name>
<reference evidence="1 2" key="1">
    <citation type="journal article" date="2021" name="Hortic Res">
        <title>The domestication of Cucurbita argyrosperma as revealed by the genome of its wild relative.</title>
        <authorList>
            <person name="Barrera-Redondo J."/>
            <person name="Sanchez-de la Vega G."/>
            <person name="Aguirre-Liguori J.A."/>
            <person name="Castellanos-Morales G."/>
            <person name="Gutierrez-Guerrero Y.T."/>
            <person name="Aguirre-Dugua X."/>
            <person name="Aguirre-Planter E."/>
            <person name="Tenaillon M.I."/>
            <person name="Lira-Saade R."/>
            <person name="Eguiarte L.E."/>
        </authorList>
    </citation>
    <scope>NUCLEOTIDE SEQUENCE [LARGE SCALE GENOMIC DNA]</scope>
    <source>
        <strain evidence="1">JBR-2021</strain>
    </source>
</reference>
<dbReference type="Proteomes" id="UP000685013">
    <property type="component" value="Chromosome 13"/>
</dbReference>
<protein>
    <submittedName>
        <fullName evidence="1">Uncharacterized protein</fullName>
    </submittedName>
</protein>
<evidence type="ECO:0000313" key="1">
    <source>
        <dbReference type="EMBL" id="KAG6584212.1"/>
    </source>
</evidence>
<accession>A0AAV6MQX8</accession>
<dbReference type="EMBL" id="JAGKQH010000013">
    <property type="protein sequence ID" value="KAG6584212.1"/>
    <property type="molecule type" value="Genomic_DNA"/>
</dbReference>
<keyword evidence="2" id="KW-1185">Reference proteome</keyword>
<feature type="non-terminal residue" evidence="1">
    <location>
        <position position="1"/>
    </location>
</feature>
<sequence>MEAQPHVAMLGEKWGNIDIRPKDGDKREKNFDIREEDKMWVCEILEVHMDDSRLNFNMKPIGRGDELGSFVAHMLPTFCLS</sequence>
<proteinExistence type="predicted"/>
<organism evidence="1 2">
    <name type="scientific">Cucurbita argyrosperma subsp. sororia</name>
    <dbReference type="NCBI Taxonomy" id="37648"/>
    <lineage>
        <taxon>Eukaryota</taxon>
        <taxon>Viridiplantae</taxon>
        <taxon>Streptophyta</taxon>
        <taxon>Embryophyta</taxon>
        <taxon>Tracheophyta</taxon>
        <taxon>Spermatophyta</taxon>
        <taxon>Magnoliopsida</taxon>
        <taxon>eudicotyledons</taxon>
        <taxon>Gunneridae</taxon>
        <taxon>Pentapetalae</taxon>
        <taxon>rosids</taxon>
        <taxon>fabids</taxon>
        <taxon>Cucurbitales</taxon>
        <taxon>Cucurbitaceae</taxon>
        <taxon>Cucurbiteae</taxon>
        <taxon>Cucurbita</taxon>
    </lineage>
</organism>
<gene>
    <name evidence="1" type="ORF">SDJN03_20144</name>
</gene>
<comment type="caution">
    <text evidence="1">The sequence shown here is derived from an EMBL/GenBank/DDBJ whole genome shotgun (WGS) entry which is preliminary data.</text>
</comment>
<evidence type="ECO:0000313" key="2">
    <source>
        <dbReference type="Proteomes" id="UP000685013"/>
    </source>
</evidence>